<comment type="caution">
    <text evidence="2">The sequence shown here is derived from an EMBL/GenBank/DDBJ whole genome shotgun (WGS) entry which is preliminary data.</text>
</comment>
<evidence type="ECO:0000313" key="3">
    <source>
        <dbReference type="Proteomes" id="UP000827986"/>
    </source>
</evidence>
<dbReference type="EMBL" id="JAHDVG010000483">
    <property type="protein sequence ID" value="KAH1172222.1"/>
    <property type="molecule type" value="Genomic_DNA"/>
</dbReference>
<feature type="region of interest" description="Disordered" evidence="1">
    <location>
        <begin position="1"/>
        <end position="76"/>
    </location>
</feature>
<evidence type="ECO:0000313" key="2">
    <source>
        <dbReference type="EMBL" id="KAH1172222.1"/>
    </source>
</evidence>
<proteinExistence type="predicted"/>
<feature type="compositionally biased region" description="Basic residues" evidence="1">
    <location>
        <begin position="34"/>
        <end position="48"/>
    </location>
</feature>
<evidence type="ECO:0000256" key="1">
    <source>
        <dbReference type="SAM" id="MobiDB-lite"/>
    </source>
</evidence>
<feature type="compositionally biased region" description="Basic and acidic residues" evidence="1">
    <location>
        <begin position="49"/>
        <end position="76"/>
    </location>
</feature>
<dbReference type="AlphaFoldDB" id="A0A9D3X224"/>
<gene>
    <name evidence="2" type="ORF">KIL84_007840</name>
</gene>
<sequence>MTMKQPSSSSQNNKNAQEDKRTKSSTVKGNGKQSFRRRMIIPVKKVKQLKRENGQEDTEAPKKRQEKRMEAEATEK</sequence>
<name>A0A9D3X224_9SAUR</name>
<accession>A0A9D3X224</accession>
<feature type="compositionally biased region" description="Polar residues" evidence="1">
    <location>
        <begin position="1"/>
        <end position="15"/>
    </location>
</feature>
<feature type="compositionally biased region" description="Polar residues" evidence="1">
    <location>
        <begin position="24"/>
        <end position="33"/>
    </location>
</feature>
<reference evidence="2" key="1">
    <citation type="submission" date="2021-09" db="EMBL/GenBank/DDBJ databases">
        <title>The genome of Mauremys mutica provides insights into the evolution of semi-aquatic lifestyle.</title>
        <authorList>
            <person name="Gong S."/>
            <person name="Gao Y."/>
        </authorList>
    </citation>
    <scope>NUCLEOTIDE SEQUENCE</scope>
    <source>
        <strain evidence="2">MM-2020</strain>
        <tissue evidence="2">Muscle</tissue>
    </source>
</reference>
<organism evidence="2 3">
    <name type="scientific">Mauremys mutica</name>
    <name type="common">yellowpond turtle</name>
    <dbReference type="NCBI Taxonomy" id="74926"/>
    <lineage>
        <taxon>Eukaryota</taxon>
        <taxon>Metazoa</taxon>
        <taxon>Chordata</taxon>
        <taxon>Craniata</taxon>
        <taxon>Vertebrata</taxon>
        <taxon>Euteleostomi</taxon>
        <taxon>Archelosauria</taxon>
        <taxon>Testudinata</taxon>
        <taxon>Testudines</taxon>
        <taxon>Cryptodira</taxon>
        <taxon>Durocryptodira</taxon>
        <taxon>Testudinoidea</taxon>
        <taxon>Geoemydidae</taxon>
        <taxon>Geoemydinae</taxon>
        <taxon>Mauremys</taxon>
    </lineage>
</organism>
<keyword evidence="3" id="KW-1185">Reference proteome</keyword>
<protein>
    <submittedName>
        <fullName evidence="2">Uncharacterized protein</fullName>
    </submittedName>
</protein>
<dbReference type="Proteomes" id="UP000827986">
    <property type="component" value="Unassembled WGS sequence"/>
</dbReference>